<evidence type="ECO:0000313" key="2">
    <source>
        <dbReference type="Proteomes" id="UP000035763"/>
    </source>
</evidence>
<protein>
    <recommendedName>
        <fullName evidence="3">Nitroreductase domain-containing protein</fullName>
    </recommendedName>
</protein>
<name>W6K0D3_9MICO</name>
<dbReference type="STRING" id="1193182.BN11_1090005"/>
<sequence>MSWVEEVLAARAVWQRAPSAHNTQPWVLTPDADRLVLSWDPDRELVVADPTRRDLWLSLGALVEAIAITEAGAGRQLDVDWQIDAHHHRAAVLTDGGPGSASDDSFAGQQFSTDELLRRRTARGPYAATPVAESTVDDIAVAARLASTGLALALVPAPLVEVLLPASDRWSYSSPAQVAELRGWLRLDRNHPAHRRDGLSYEALAMTALQARALRTALSPKGWAILRRLGGPALLAAAGGIDGLGTVVALHTTRDAAADPVHVAESGRALLRVWLAAGRHGLSAHPLSQLIDAPATAEKLHAALPGRDRFALNVFRIGVPKRVLPPSSRLTRFNQATG</sequence>
<dbReference type="AlphaFoldDB" id="W6K0D3"/>
<comment type="caution">
    <text evidence="1">The sequence shown here is derived from an EMBL/GenBank/DDBJ whole genome shotgun (WGS) entry which is preliminary data.</text>
</comment>
<dbReference type="InterPro" id="IPR000415">
    <property type="entry name" value="Nitroreductase-like"/>
</dbReference>
<gene>
    <name evidence="1" type="ORF">BN11_1090005</name>
</gene>
<dbReference type="GO" id="GO:0016491">
    <property type="term" value="F:oxidoreductase activity"/>
    <property type="evidence" value="ECO:0007669"/>
    <property type="project" value="InterPro"/>
</dbReference>
<accession>W6K0D3</accession>
<dbReference type="Gene3D" id="3.40.109.10">
    <property type="entry name" value="NADH Oxidase"/>
    <property type="match status" value="1"/>
</dbReference>
<evidence type="ECO:0008006" key="3">
    <source>
        <dbReference type="Google" id="ProtNLM"/>
    </source>
</evidence>
<dbReference type="OrthoDB" id="8156917at2"/>
<reference evidence="1 2" key="1">
    <citation type="journal article" date="2013" name="ISME J.">
        <title>A metabolic model for members of the genus Tetrasphaera involved in enhanced biological phosphorus removal.</title>
        <authorList>
            <person name="Kristiansen R."/>
            <person name="Nguyen H.T.T."/>
            <person name="Saunders A.M."/>
            <person name="Nielsen J.L."/>
            <person name="Wimmer R."/>
            <person name="Le V.Q."/>
            <person name="McIlroy S.J."/>
            <person name="Petrovski S."/>
            <person name="Seviour R.J."/>
            <person name="Calteau A."/>
            <person name="Nielsen K.L."/>
            <person name="Nielsen P.H."/>
        </authorList>
    </citation>
    <scope>NUCLEOTIDE SEQUENCE [LARGE SCALE GENOMIC DNA]</scope>
    <source>
        <strain evidence="1 2">Ben110</strain>
    </source>
</reference>
<proteinExistence type="predicted"/>
<organism evidence="1 2">
    <name type="scientific">Nostocoides australiense Ben110</name>
    <dbReference type="NCBI Taxonomy" id="1193182"/>
    <lineage>
        <taxon>Bacteria</taxon>
        <taxon>Bacillati</taxon>
        <taxon>Actinomycetota</taxon>
        <taxon>Actinomycetes</taxon>
        <taxon>Micrococcales</taxon>
        <taxon>Intrasporangiaceae</taxon>
        <taxon>Nostocoides</taxon>
    </lineage>
</organism>
<evidence type="ECO:0000313" key="1">
    <source>
        <dbReference type="EMBL" id="CCH71784.1"/>
    </source>
</evidence>
<keyword evidence="2" id="KW-1185">Reference proteome</keyword>
<dbReference type="Proteomes" id="UP000035763">
    <property type="component" value="Unassembled WGS sequence"/>
</dbReference>
<dbReference type="RefSeq" id="WP_048696655.1">
    <property type="nucleotide sequence ID" value="NZ_HG764815.1"/>
</dbReference>
<dbReference type="EMBL" id="CAJA01000012">
    <property type="protein sequence ID" value="CCH71784.1"/>
    <property type="molecule type" value="Genomic_DNA"/>
</dbReference>
<dbReference type="SUPFAM" id="SSF55469">
    <property type="entry name" value="FMN-dependent nitroreductase-like"/>
    <property type="match status" value="1"/>
</dbReference>